<evidence type="ECO:0000313" key="1">
    <source>
        <dbReference type="EMBL" id="ABK14438.1"/>
    </source>
</evidence>
<dbReference type="Gene3D" id="2.60.40.4350">
    <property type="match status" value="1"/>
</dbReference>
<dbReference type="STRING" id="349307.Mthe_0648"/>
<protein>
    <submittedName>
        <fullName evidence="1">CRISPR-associated protein, Cmr3 family</fullName>
    </submittedName>
</protein>
<dbReference type="Gene3D" id="3.30.70.2940">
    <property type="match status" value="1"/>
</dbReference>
<gene>
    <name evidence="1" type="ordered locus">Mthe_0648</name>
</gene>
<dbReference type="AlphaFoldDB" id="A0B6W4"/>
<evidence type="ECO:0000313" key="2">
    <source>
        <dbReference type="Proteomes" id="UP000000674"/>
    </source>
</evidence>
<proteinExistence type="predicted"/>
<accession>A0B6W4</accession>
<dbReference type="InterPro" id="IPR019117">
    <property type="entry name" value="CRISPR-assoc_protein_Cmr3"/>
</dbReference>
<dbReference type="OrthoDB" id="102159at2157"/>
<keyword evidence="2" id="KW-1185">Reference proteome</keyword>
<name>A0B6W4_METTP</name>
<dbReference type="Pfam" id="PF09700">
    <property type="entry name" value="Cas_Cmr3"/>
    <property type="match status" value="1"/>
</dbReference>
<dbReference type="Proteomes" id="UP000000674">
    <property type="component" value="Chromosome"/>
</dbReference>
<sequence length="358" mass="39594">MIYLRITPVDSWFFRDGRPFHLGEATSDVGGLFPPSAFTVVGAIRAHLARSMGWREGKWSEEICRVLGDGYDLAGLRFRGPLLCREGDRGPEMLYPAPLNLLGKRNDSGYEMRLLRPGEEVECDLGRVRLPTAEKIDGMKQLSGYVNGDQLKQVLRGEVPEGRVIPREELWGTEYAVGLERERDTRTAKEAHLYSINRIRLVRGVHLIMGVEGIDEGLLEKLDGAVMPIGGEGRMGCVEMLSPGKGVSEIRQEIGPIDGRVRFTLVHITPAFLGRWPRPGESIPGVPGEVVSACVGRALRIGGWDSVNRRPVELKPFIPPGSVWFCEAEADELNDVMSVSRIGEYTGFGFGEIALGIW</sequence>
<dbReference type="HOGENOM" id="CLU_044328_1_0_2"/>
<dbReference type="CDD" id="cd09748">
    <property type="entry name" value="Cmr3_III-B"/>
    <property type="match status" value="1"/>
</dbReference>
<organism evidence="1 2">
    <name type="scientific">Methanothrix thermoacetophila (strain DSM 6194 / JCM 14653 / NBRC 101360 / PT)</name>
    <name type="common">Methanosaeta thermophila</name>
    <dbReference type="NCBI Taxonomy" id="349307"/>
    <lineage>
        <taxon>Archaea</taxon>
        <taxon>Methanobacteriati</taxon>
        <taxon>Methanobacteriota</taxon>
        <taxon>Stenosarchaea group</taxon>
        <taxon>Methanomicrobia</taxon>
        <taxon>Methanotrichales</taxon>
        <taxon>Methanotrichaceae</taxon>
        <taxon>Methanothrix</taxon>
    </lineage>
</organism>
<dbReference type="RefSeq" id="WP_011695835.1">
    <property type="nucleotide sequence ID" value="NC_008553.1"/>
</dbReference>
<reference evidence="1 2" key="1">
    <citation type="submission" date="2006-10" db="EMBL/GenBank/DDBJ databases">
        <title>Complete sequence of Methanosaeta thermophila PT.</title>
        <authorList>
            <consortium name="US DOE Joint Genome Institute"/>
            <person name="Copeland A."/>
            <person name="Lucas S."/>
            <person name="Lapidus A."/>
            <person name="Barry K."/>
            <person name="Detter J.C."/>
            <person name="Glavina del Rio T."/>
            <person name="Hammon N."/>
            <person name="Israni S."/>
            <person name="Pitluck S."/>
            <person name="Chain P."/>
            <person name="Malfatti S."/>
            <person name="Shin M."/>
            <person name="Vergez L."/>
            <person name="Schmutz J."/>
            <person name="Larimer F."/>
            <person name="Land M."/>
            <person name="Hauser L."/>
            <person name="Kyrpides N."/>
            <person name="Kim E."/>
            <person name="Smith K.S."/>
            <person name="Ingram-Smith C."/>
            <person name="Richardson P."/>
        </authorList>
    </citation>
    <scope>NUCLEOTIDE SEQUENCE [LARGE SCALE GENOMIC DNA]</scope>
    <source>
        <strain evidence="2">DSM 6194 / JCM 14653 / NBRC 101360 / PT</strain>
    </source>
</reference>
<dbReference type="EMBL" id="CP000477">
    <property type="protein sequence ID" value="ABK14438.1"/>
    <property type="molecule type" value="Genomic_DNA"/>
</dbReference>
<dbReference type="KEGG" id="mtp:Mthe_0648"/>
<dbReference type="GeneID" id="4463142"/>